<dbReference type="Proteomes" id="UP000031623">
    <property type="component" value="Chromosome"/>
</dbReference>
<dbReference type="KEGG" id="tig:THII_2172"/>
<accession>A0A090AGY9</accession>
<dbReference type="InterPro" id="IPR000682">
    <property type="entry name" value="PCMT"/>
</dbReference>
<evidence type="ECO:0000313" key="4">
    <source>
        <dbReference type="EMBL" id="BAP56469.1"/>
    </source>
</evidence>
<reference evidence="4 5" key="1">
    <citation type="journal article" date="2014" name="ISME J.">
        <title>Ecophysiology of Thioploca ingrica as revealed by the complete genome sequence supplemented with proteomic evidence.</title>
        <authorList>
            <person name="Kojima H."/>
            <person name="Ogura Y."/>
            <person name="Yamamoto N."/>
            <person name="Togashi T."/>
            <person name="Mori H."/>
            <person name="Watanabe T."/>
            <person name="Nemoto F."/>
            <person name="Kurokawa K."/>
            <person name="Hayashi T."/>
            <person name="Fukui M."/>
        </authorList>
    </citation>
    <scope>NUCLEOTIDE SEQUENCE [LARGE SCALE GENOMIC DNA]</scope>
</reference>
<evidence type="ECO:0000256" key="2">
    <source>
        <dbReference type="ARBA" id="ARBA00013346"/>
    </source>
</evidence>
<evidence type="ECO:0000313" key="5">
    <source>
        <dbReference type="Proteomes" id="UP000031623"/>
    </source>
</evidence>
<dbReference type="GO" id="GO:0032259">
    <property type="term" value="P:methylation"/>
    <property type="evidence" value="ECO:0007669"/>
    <property type="project" value="UniProtKB-KW"/>
</dbReference>
<comment type="similarity">
    <text evidence="1">Belongs to the methyltransferase superfamily. L-isoaspartyl/D-aspartyl protein methyltransferase family.</text>
</comment>
<dbReference type="AlphaFoldDB" id="A0A090AGY9"/>
<dbReference type="SUPFAM" id="SSF53335">
    <property type="entry name" value="S-adenosyl-L-methionine-dependent methyltransferases"/>
    <property type="match status" value="1"/>
</dbReference>
<gene>
    <name evidence="4" type="ORF">THII_2172</name>
</gene>
<proteinExistence type="inferred from homology"/>
<dbReference type="Gene3D" id="3.40.50.150">
    <property type="entry name" value="Vaccinia Virus protein VP39"/>
    <property type="match status" value="1"/>
</dbReference>
<protein>
    <recommendedName>
        <fullName evidence="2">Protein-L-isoaspartate O-methyltransferase</fullName>
    </recommendedName>
    <alternativeName>
        <fullName evidence="3">Protein L-isoaspartyl methyltransferase</fullName>
    </alternativeName>
</protein>
<keyword evidence="4" id="KW-0489">Methyltransferase</keyword>
<dbReference type="GO" id="GO:0004719">
    <property type="term" value="F:protein-L-isoaspartate (D-aspartate) O-methyltransferase activity"/>
    <property type="evidence" value="ECO:0007669"/>
    <property type="project" value="InterPro"/>
</dbReference>
<dbReference type="Pfam" id="PF01135">
    <property type="entry name" value="PCMT"/>
    <property type="match status" value="1"/>
</dbReference>
<dbReference type="GO" id="GO:0005737">
    <property type="term" value="C:cytoplasm"/>
    <property type="evidence" value="ECO:0007669"/>
    <property type="project" value="TreeGrafter"/>
</dbReference>
<evidence type="ECO:0000256" key="3">
    <source>
        <dbReference type="ARBA" id="ARBA00030757"/>
    </source>
</evidence>
<organism evidence="4 5">
    <name type="scientific">Thioploca ingrica</name>
    <dbReference type="NCBI Taxonomy" id="40754"/>
    <lineage>
        <taxon>Bacteria</taxon>
        <taxon>Pseudomonadati</taxon>
        <taxon>Pseudomonadota</taxon>
        <taxon>Gammaproteobacteria</taxon>
        <taxon>Thiotrichales</taxon>
        <taxon>Thiotrichaceae</taxon>
        <taxon>Thioploca</taxon>
    </lineage>
</organism>
<dbReference type="InterPro" id="IPR029063">
    <property type="entry name" value="SAM-dependent_MTases_sf"/>
</dbReference>
<keyword evidence="5" id="KW-1185">Reference proteome</keyword>
<keyword evidence="4" id="KW-0808">Transferase</keyword>
<dbReference type="EMBL" id="AP014633">
    <property type="protein sequence ID" value="BAP56469.1"/>
    <property type="molecule type" value="Genomic_DNA"/>
</dbReference>
<name>A0A090AGY9_9GAMM</name>
<dbReference type="STRING" id="40754.THII_2172"/>
<dbReference type="CDD" id="cd02440">
    <property type="entry name" value="AdoMet_MTases"/>
    <property type="match status" value="1"/>
</dbReference>
<dbReference type="PANTHER" id="PTHR11579">
    <property type="entry name" value="PROTEIN-L-ISOASPARTATE O-METHYLTRANSFERASE"/>
    <property type="match status" value="1"/>
</dbReference>
<dbReference type="OrthoDB" id="9810066at2"/>
<sequence length="220" mass="24529">MSPFNFEQARFNMIEQQIRPWDVLDQRTLDLVASVPREQFVPEDYRKLAFADINIPLAQGQMMMSPKVEARLLQALRLNPNDSVLEIGTGSGYLTALLAKAVKHVDSVDIFPEFIQTAAVKLKALNINNVTLQVGDAINGWNTDVDYDVIVLTGSVPVLKSHFQNQLIEGGCLFAIIGEEPIMQAQLITRVNQTKTNRELLFETVLPPLLGAASPQRFIL</sequence>
<evidence type="ECO:0000256" key="1">
    <source>
        <dbReference type="ARBA" id="ARBA00005369"/>
    </source>
</evidence>
<dbReference type="PANTHER" id="PTHR11579:SF18">
    <property type="entry name" value="PROTEIN-L-ISOASPARTATE O-METHYLTRANSFERASE"/>
    <property type="match status" value="1"/>
</dbReference>
<dbReference type="HOGENOM" id="CLU_055432_2_1_6"/>